<reference evidence="2 3" key="1">
    <citation type="submission" date="2022-04" db="EMBL/GenBank/DDBJ databases">
        <title>Gracilibacillus sp. isolated from saltern.</title>
        <authorList>
            <person name="Won M."/>
            <person name="Lee C.-M."/>
            <person name="Woen H.-Y."/>
            <person name="Kwon S.-W."/>
        </authorList>
    </citation>
    <scope>NUCLEOTIDE SEQUENCE [LARGE SCALE GENOMIC DNA]</scope>
    <source>
        <strain evidence="2 3">SSPM10-3</strain>
    </source>
</reference>
<dbReference type="Proteomes" id="UP000831537">
    <property type="component" value="Chromosome"/>
</dbReference>
<dbReference type="RefSeq" id="WP_244740115.1">
    <property type="nucleotide sequence ID" value="NZ_CP095071.1"/>
</dbReference>
<keyword evidence="3" id="KW-1185">Reference proteome</keyword>
<accession>A0ABY4GG77</accession>
<organism evidence="2 3">
    <name type="scientific">Gracilibacillus salinarum</name>
    <dbReference type="NCBI Taxonomy" id="2932255"/>
    <lineage>
        <taxon>Bacteria</taxon>
        <taxon>Bacillati</taxon>
        <taxon>Bacillota</taxon>
        <taxon>Bacilli</taxon>
        <taxon>Bacillales</taxon>
        <taxon>Bacillaceae</taxon>
        <taxon>Gracilibacillus</taxon>
    </lineage>
</organism>
<evidence type="ECO:0000313" key="2">
    <source>
        <dbReference type="EMBL" id="UOQ83318.1"/>
    </source>
</evidence>
<dbReference type="EMBL" id="CP095071">
    <property type="protein sequence ID" value="UOQ83318.1"/>
    <property type="molecule type" value="Genomic_DNA"/>
</dbReference>
<gene>
    <name evidence="2" type="ORF">MUN87_11100</name>
</gene>
<feature type="region of interest" description="Disordered" evidence="1">
    <location>
        <begin position="1"/>
        <end position="20"/>
    </location>
</feature>
<proteinExistence type="predicted"/>
<evidence type="ECO:0000313" key="3">
    <source>
        <dbReference type="Proteomes" id="UP000831537"/>
    </source>
</evidence>
<name>A0ABY4GG77_9BACI</name>
<evidence type="ECO:0008006" key="4">
    <source>
        <dbReference type="Google" id="ProtNLM"/>
    </source>
</evidence>
<protein>
    <recommendedName>
        <fullName evidence="4">DUF4351 domain-containing protein</fullName>
    </recommendedName>
</protein>
<evidence type="ECO:0000256" key="1">
    <source>
        <dbReference type="SAM" id="MobiDB-lite"/>
    </source>
</evidence>
<sequence>MSIADMLREEGKREGKKEGKKQTLAQVAIKLINKQIDTIPDDLEKKLYDQDEETLNQLIDQILELKTIDEIYTFVK</sequence>